<dbReference type="HOGENOM" id="CLU_067857_0_0_1"/>
<dbReference type="PANTHER" id="PTHR10900:SF77">
    <property type="entry name" value="FI19380P1"/>
    <property type="match status" value="1"/>
</dbReference>
<dbReference type="AlphaFoldDB" id="A0A084GF36"/>
<protein>
    <recommendedName>
        <fullName evidence="3">FAS1 domain-containing protein</fullName>
    </recommendedName>
</protein>
<keyword evidence="2" id="KW-0732">Signal</keyword>
<comment type="caution">
    <text evidence="4">The sequence shown here is derived from an EMBL/GenBank/DDBJ whole genome shotgun (WGS) entry which is preliminary data.</text>
</comment>
<evidence type="ECO:0000259" key="3">
    <source>
        <dbReference type="PROSITE" id="PS50213"/>
    </source>
</evidence>
<dbReference type="InterPro" id="IPR050904">
    <property type="entry name" value="Adhesion/Biosynth-related"/>
</dbReference>
<feature type="region of interest" description="Disordered" evidence="1">
    <location>
        <begin position="62"/>
        <end position="109"/>
    </location>
</feature>
<proteinExistence type="predicted"/>
<dbReference type="EMBL" id="JOWA01000055">
    <property type="protein sequence ID" value="KEZ45948.1"/>
    <property type="molecule type" value="Genomic_DNA"/>
</dbReference>
<gene>
    <name evidence="4" type="ORF">SAPIO_CDS1335</name>
</gene>
<dbReference type="InterPro" id="IPR000782">
    <property type="entry name" value="FAS1_domain"/>
</dbReference>
<feature type="domain" description="FAS1" evidence="3">
    <location>
        <begin position="185"/>
        <end position="309"/>
    </location>
</feature>
<dbReference type="InterPro" id="IPR036378">
    <property type="entry name" value="FAS1_dom_sf"/>
</dbReference>
<dbReference type="PROSITE" id="PS50213">
    <property type="entry name" value="FAS1"/>
    <property type="match status" value="1"/>
</dbReference>
<dbReference type="KEGG" id="sapo:SAPIO_CDS1335"/>
<dbReference type="VEuPathDB" id="FungiDB:SAPIO_CDS1335"/>
<dbReference type="RefSeq" id="XP_016645747.1">
    <property type="nucleotide sequence ID" value="XM_016784631.1"/>
</dbReference>
<dbReference type="GO" id="GO:0016236">
    <property type="term" value="P:macroautophagy"/>
    <property type="evidence" value="ECO:0007669"/>
    <property type="project" value="TreeGrafter"/>
</dbReference>
<dbReference type="SUPFAM" id="SSF82153">
    <property type="entry name" value="FAS1 domain"/>
    <property type="match status" value="1"/>
</dbReference>
<keyword evidence="5" id="KW-1185">Reference proteome</keyword>
<feature type="compositionally biased region" description="Basic and acidic residues" evidence="1">
    <location>
        <begin position="72"/>
        <end position="82"/>
    </location>
</feature>
<reference evidence="4 5" key="1">
    <citation type="journal article" date="2014" name="Genome Announc.">
        <title>Draft genome sequence of the pathogenic fungus Scedosporium apiospermum.</title>
        <authorList>
            <person name="Vandeputte P."/>
            <person name="Ghamrawi S."/>
            <person name="Rechenmann M."/>
            <person name="Iltis A."/>
            <person name="Giraud S."/>
            <person name="Fleury M."/>
            <person name="Thornton C."/>
            <person name="Delhaes L."/>
            <person name="Meyer W."/>
            <person name="Papon N."/>
            <person name="Bouchara J.P."/>
        </authorList>
    </citation>
    <scope>NUCLEOTIDE SEQUENCE [LARGE SCALE GENOMIC DNA]</scope>
    <source>
        <strain evidence="4 5">IHEM 14462</strain>
    </source>
</reference>
<accession>A0A084GF36</accession>
<organism evidence="4 5">
    <name type="scientific">Pseudallescheria apiosperma</name>
    <name type="common">Scedosporium apiospermum</name>
    <dbReference type="NCBI Taxonomy" id="563466"/>
    <lineage>
        <taxon>Eukaryota</taxon>
        <taxon>Fungi</taxon>
        <taxon>Dikarya</taxon>
        <taxon>Ascomycota</taxon>
        <taxon>Pezizomycotina</taxon>
        <taxon>Sordariomycetes</taxon>
        <taxon>Hypocreomycetidae</taxon>
        <taxon>Microascales</taxon>
        <taxon>Microascaceae</taxon>
        <taxon>Scedosporium</taxon>
    </lineage>
</organism>
<dbReference type="OMA" id="YATNNTQ"/>
<feature type="signal peptide" evidence="2">
    <location>
        <begin position="1"/>
        <end position="18"/>
    </location>
</feature>
<evidence type="ECO:0000313" key="4">
    <source>
        <dbReference type="EMBL" id="KEZ45948.1"/>
    </source>
</evidence>
<evidence type="ECO:0000313" key="5">
    <source>
        <dbReference type="Proteomes" id="UP000028545"/>
    </source>
</evidence>
<feature type="chain" id="PRO_5001775664" description="FAS1 domain-containing protein" evidence="2">
    <location>
        <begin position="19"/>
        <end position="352"/>
    </location>
</feature>
<dbReference type="Proteomes" id="UP000028545">
    <property type="component" value="Unassembled WGS sequence"/>
</dbReference>
<dbReference type="GeneID" id="27720407"/>
<evidence type="ECO:0000256" key="2">
    <source>
        <dbReference type="SAM" id="SignalP"/>
    </source>
</evidence>
<dbReference type="OrthoDB" id="286301at2759"/>
<name>A0A084GF36_PSEDA</name>
<dbReference type="Pfam" id="PF02469">
    <property type="entry name" value="Fasciclin"/>
    <property type="match status" value="1"/>
</dbReference>
<dbReference type="PANTHER" id="PTHR10900">
    <property type="entry name" value="PERIOSTIN-RELATED"/>
    <property type="match status" value="1"/>
</dbReference>
<dbReference type="GO" id="GO:0000329">
    <property type="term" value="C:fungal-type vacuole membrane"/>
    <property type="evidence" value="ECO:0007669"/>
    <property type="project" value="TreeGrafter"/>
</dbReference>
<sequence>MRWQHLINLQALCAPALAQSLKEALEANGFTLWAQRISTDNLLLNAGPGIIIYAPTNAALESSDDANSPITRRADDKDKQEAENAASAVDSTAPRPPKPEKPSQNNTATRRQLVNTAGSAQVTLLDNPEFVNLGPGRNQVIVEKNVASWSLPLVFSGLGRAVKVTGDDIPYDNGVIRPIDGMVTLPENVSTTLPYLGVDTFQDLVTQSGILNELDNRASITLLVPDDNAFKSIAKRSKTGFEDLIRQHILVDFPAYTPLLENGDVYPTLAGGNVTVLIRDGLIYLNGAQILAGDAIVTNGVVHVIDKVLGGSPVAPPATVTGAASAVMGPMLWEVLVGGFGVVAATRYFNLV</sequence>
<dbReference type="Gene3D" id="2.30.180.10">
    <property type="entry name" value="FAS1 domain"/>
    <property type="match status" value="1"/>
</dbReference>
<evidence type="ECO:0000256" key="1">
    <source>
        <dbReference type="SAM" id="MobiDB-lite"/>
    </source>
</evidence>
<dbReference type="SMART" id="SM00554">
    <property type="entry name" value="FAS1"/>
    <property type="match status" value="1"/>
</dbReference>